<feature type="non-terminal residue" evidence="2">
    <location>
        <position position="1"/>
    </location>
</feature>
<organism evidence="2 3">
    <name type="scientific">Pelobates cultripes</name>
    <name type="common">Western spadefoot toad</name>
    <dbReference type="NCBI Taxonomy" id="61616"/>
    <lineage>
        <taxon>Eukaryota</taxon>
        <taxon>Metazoa</taxon>
        <taxon>Chordata</taxon>
        <taxon>Craniata</taxon>
        <taxon>Vertebrata</taxon>
        <taxon>Euteleostomi</taxon>
        <taxon>Amphibia</taxon>
        <taxon>Batrachia</taxon>
        <taxon>Anura</taxon>
        <taxon>Pelobatoidea</taxon>
        <taxon>Pelobatidae</taxon>
        <taxon>Pelobates</taxon>
    </lineage>
</organism>
<name>A0AAD1RYQ2_PELCU</name>
<dbReference type="PANTHER" id="PTHR11505">
    <property type="entry name" value="L1 TRANSPOSABLE ELEMENT-RELATED"/>
    <property type="match status" value="1"/>
</dbReference>
<dbReference type="InterPro" id="IPR004244">
    <property type="entry name" value="Transposase_22"/>
</dbReference>
<evidence type="ECO:0000313" key="2">
    <source>
        <dbReference type="EMBL" id="CAH2283784.1"/>
    </source>
</evidence>
<dbReference type="EMBL" id="OW240915">
    <property type="protein sequence ID" value="CAH2283784.1"/>
    <property type="molecule type" value="Genomic_DNA"/>
</dbReference>
<feature type="region of interest" description="Disordered" evidence="1">
    <location>
        <begin position="1"/>
        <end position="45"/>
    </location>
</feature>
<sequence length="235" mass="27249">QKGRRQTGKGDKNSFFKQVTMQEEAQDGAEEESGDTHESPPNELPVTQGVLQRMLDTMHDRLQHTLQTALNEIKADIQDLGTRTLEDKMADQMEAYINLCTNMEEMHDNMLAFENKIAHIEDRSHCNNLRIRGIMETVGTADLHAHLHTSLHLIYPRTFPKPRFLMMDAPREVLMRLHYFHVKEVIMKASRQRPNLPSPYQGTAIYTDISAATLKKRKTFSLLTEQLRQHKKPYR</sequence>
<evidence type="ECO:0000256" key="1">
    <source>
        <dbReference type="SAM" id="MobiDB-lite"/>
    </source>
</evidence>
<keyword evidence="3" id="KW-1185">Reference proteome</keyword>
<gene>
    <name evidence="2" type="ORF">PECUL_23A007041</name>
</gene>
<protein>
    <submittedName>
        <fullName evidence="2">Uncharacterized protein</fullName>
    </submittedName>
</protein>
<dbReference type="AlphaFoldDB" id="A0AAD1RYQ2"/>
<evidence type="ECO:0000313" key="3">
    <source>
        <dbReference type="Proteomes" id="UP001295444"/>
    </source>
</evidence>
<reference evidence="2" key="1">
    <citation type="submission" date="2022-03" db="EMBL/GenBank/DDBJ databases">
        <authorList>
            <person name="Alioto T."/>
            <person name="Alioto T."/>
            <person name="Gomez Garrido J."/>
        </authorList>
    </citation>
    <scope>NUCLEOTIDE SEQUENCE</scope>
</reference>
<proteinExistence type="predicted"/>
<accession>A0AAD1RYQ2</accession>
<feature type="compositionally biased region" description="Acidic residues" evidence="1">
    <location>
        <begin position="24"/>
        <end position="33"/>
    </location>
</feature>
<dbReference type="Proteomes" id="UP001295444">
    <property type="component" value="Chromosome 04"/>
</dbReference>